<feature type="DNA-binding region" description="H-T-H motif" evidence="4">
    <location>
        <begin position="28"/>
        <end position="47"/>
    </location>
</feature>
<evidence type="ECO:0000256" key="2">
    <source>
        <dbReference type="ARBA" id="ARBA00023125"/>
    </source>
</evidence>
<keyword evidence="3" id="KW-0804">Transcription</keyword>
<dbReference type="InterPro" id="IPR001647">
    <property type="entry name" value="HTH_TetR"/>
</dbReference>
<evidence type="ECO:0000256" key="4">
    <source>
        <dbReference type="PROSITE-ProRule" id="PRU00335"/>
    </source>
</evidence>
<accession>A0ABZ0TQA2</accession>
<dbReference type="Pfam" id="PF00440">
    <property type="entry name" value="TetR_N"/>
    <property type="match status" value="1"/>
</dbReference>
<sequence>MDTALSTKEKIVELGRSFIQQIGYHAFNYKQISSQLNIKNAAVHHYYPTKEDLGLAVIEKDRRDFEVMTKQVENATPMEKLEALLYNYDQYFNDNNKMCMIGTFCSSYNDVPQNIRIAATQYLNIVSKWLTNTLQEGLDRGDFKFEGTAEKMANLWGATLPGSLQIGRALGANYFNSVIDQLRKSVKAV</sequence>
<gene>
    <name evidence="6" type="ORF">SNE25_07260</name>
</gene>
<evidence type="ECO:0000313" key="7">
    <source>
        <dbReference type="Proteomes" id="UP001324380"/>
    </source>
</evidence>
<evidence type="ECO:0000313" key="6">
    <source>
        <dbReference type="EMBL" id="WPU95321.1"/>
    </source>
</evidence>
<dbReference type="Proteomes" id="UP001324380">
    <property type="component" value="Chromosome"/>
</dbReference>
<name>A0ABZ0TQA2_9SPHI</name>
<evidence type="ECO:0000256" key="1">
    <source>
        <dbReference type="ARBA" id="ARBA00023015"/>
    </source>
</evidence>
<dbReference type="RefSeq" id="WP_321564433.1">
    <property type="nucleotide sequence ID" value="NZ_CP139558.1"/>
</dbReference>
<dbReference type="InterPro" id="IPR009057">
    <property type="entry name" value="Homeodomain-like_sf"/>
</dbReference>
<keyword evidence="7" id="KW-1185">Reference proteome</keyword>
<proteinExistence type="predicted"/>
<dbReference type="PANTHER" id="PTHR47506">
    <property type="entry name" value="TRANSCRIPTIONAL REGULATORY PROTEIN"/>
    <property type="match status" value="1"/>
</dbReference>
<dbReference type="EMBL" id="CP139558">
    <property type="protein sequence ID" value="WPU95321.1"/>
    <property type="molecule type" value="Genomic_DNA"/>
</dbReference>
<reference evidence="6 7" key="1">
    <citation type="submission" date="2023-11" db="EMBL/GenBank/DDBJ databases">
        <title>Analysis of the Genomes of Mucilaginibacter gossypii cycad 4 and M. sabulilitoris SNA2: microbes with the potential for plant growth promotion.</title>
        <authorList>
            <person name="Hirsch A.M."/>
            <person name="Humm E."/>
            <person name="Rubbi M."/>
            <person name="Del Vecchio G."/>
            <person name="Ha S.M."/>
            <person name="Pellegrini M."/>
            <person name="Gunsalus R.P."/>
        </authorList>
    </citation>
    <scope>NUCLEOTIDE SEQUENCE [LARGE SCALE GENOMIC DNA]</scope>
    <source>
        <strain evidence="6 7">SNA2</strain>
    </source>
</reference>
<evidence type="ECO:0000259" key="5">
    <source>
        <dbReference type="PROSITE" id="PS50977"/>
    </source>
</evidence>
<dbReference type="InterPro" id="IPR036271">
    <property type="entry name" value="Tet_transcr_reg_TetR-rel_C_sf"/>
</dbReference>
<keyword evidence="1" id="KW-0805">Transcription regulation</keyword>
<dbReference type="PANTHER" id="PTHR47506:SF3">
    <property type="entry name" value="HTH-TYPE TRANSCRIPTIONAL REGULATOR LMRA"/>
    <property type="match status" value="1"/>
</dbReference>
<dbReference type="PROSITE" id="PS50977">
    <property type="entry name" value="HTH_TETR_2"/>
    <property type="match status" value="1"/>
</dbReference>
<dbReference type="SUPFAM" id="SSF46689">
    <property type="entry name" value="Homeodomain-like"/>
    <property type="match status" value="1"/>
</dbReference>
<evidence type="ECO:0000256" key="3">
    <source>
        <dbReference type="ARBA" id="ARBA00023163"/>
    </source>
</evidence>
<protein>
    <submittedName>
        <fullName evidence="6">TetR/AcrR family transcriptional regulator</fullName>
    </submittedName>
</protein>
<keyword evidence="2 4" id="KW-0238">DNA-binding</keyword>
<feature type="domain" description="HTH tetR-type" evidence="5">
    <location>
        <begin position="5"/>
        <end position="65"/>
    </location>
</feature>
<organism evidence="6 7">
    <name type="scientific">Mucilaginibacter sabulilitoris</name>
    <dbReference type="NCBI Taxonomy" id="1173583"/>
    <lineage>
        <taxon>Bacteria</taxon>
        <taxon>Pseudomonadati</taxon>
        <taxon>Bacteroidota</taxon>
        <taxon>Sphingobacteriia</taxon>
        <taxon>Sphingobacteriales</taxon>
        <taxon>Sphingobacteriaceae</taxon>
        <taxon>Mucilaginibacter</taxon>
    </lineage>
</organism>
<dbReference type="Gene3D" id="1.10.357.10">
    <property type="entry name" value="Tetracycline Repressor, domain 2"/>
    <property type="match status" value="1"/>
</dbReference>
<dbReference type="SUPFAM" id="SSF48498">
    <property type="entry name" value="Tetracyclin repressor-like, C-terminal domain"/>
    <property type="match status" value="1"/>
</dbReference>